<dbReference type="eggNOG" id="COG0739">
    <property type="taxonomic scope" value="Bacteria"/>
</dbReference>
<dbReference type="CDD" id="cd12797">
    <property type="entry name" value="M23_peptidase"/>
    <property type="match status" value="1"/>
</dbReference>
<feature type="compositionally biased region" description="Acidic residues" evidence="1">
    <location>
        <begin position="232"/>
        <end position="243"/>
    </location>
</feature>
<feature type="domain" description="M23ase beta-sheet core" evidence="3">
    <location>
        <begin position="119"/>
        <end position="216"/>
    </location>
</feature>
<gene>
    <name evidence="4" type="ORF">J416_10031</name>
</gene>
<dbReference type="PATRIC" id="fig|1308866.3.peg.2035"/>
<dbReference type="AlphaFoldDB" id="N4WKA1"/>
<keyword evidence="2" id="KW-0472">Membrane</keyword>
<evidence type="ECO:0000313" key="4">
    <source>
        <dbReference type="EMBL" id="ENH96562.1"/>
    </source>
</evidence>
<dbReference type="PANTHER" id="PTHR21666:SF291">
    <property type="entry name" value="STAGE II SPORULATION PROTEIN Q"/>
    <property type="match status" value="1"/>
</dbReference>
<dbReference type="InterPro" id="IPR016047">
    <property type="entry name" value="M23ase_b-sheet_dom"/>
</dbReference>
<accession>N4WKA1</accession>
<protein>
    <submittedName>
        <fullName evidence="4">Stage II sporulation protein</fullName>
    </submittedName>
</protein>
<dbReference type="InterPro" id="IPR011055">
    <property type="entry name" value="Dup_hybrid_motif"/>
</dbReference>
<dbReference type="GO" id="GO:0004222">
    <property type="term" value="F:metalloendopeptidase activity"/>
    <property type="evidence" value="ECO:0007669"/>
    <property type="project" value="TreeGrafter"/>
</dbReference>
<dbReference type="PANTHER" id="PTHR21666">
    <property type="entry name" value="PEPTIDASE-RELATED"/>
    <property type="match status" value="1"/>
</dbReference>
<comment type="caution">
    <text evidence="4">The sequence shown here is derived from an EMBL/GenBank/DDBJ whole genome shotgun (WGS) entry which is preliminary data.</text>
</comment>
<feature type="region of interest" description="Disordered" evidence="1">
    <location>
        <begin position="230"/>
        <end position="249"/>
    </location>
</feature>
<evidence type="ECO:0000256" key="1">
    <source>
        <dbReference type="SAM" id="MobiDB-lite"/>
    </source>
</evidence>
<evidence type="ECO:0000259" key="3">
    <source>
        <dbReference type="Pfam" id="PF01551"/>
    </source>
</evidence>
<dbReference type="Proteomes" id="UP000012283">
    <property type="component" value="Unassembled WGS sequence"/>
</dbReference>
<keyword evidence="2" id="KW-0812">Transmembrane</keyword>
<dbReference type="STRING" id="1308866.J416_10031"/>
<dbReference type="RefSeq" id="WP_003469633.1">
    <property type="nucleotide sequence ID" value="NZ_APML01000039.1"/>
</dbReference>
<dbReference type="EMBL" id="APML01000039">
    <property type="protein sequence ID" value="ENH96562.1"/>
    <property type="molecule type" value="Genomic_DNA"/>
</dbReference>
<sequence length="350" mass="39949">MEENKNVSKNRWKRLFKKKWFFPALYLTVAALLITGVLWYQNAMNQVPDIAEDMEEELNDSENATDEESAPVMQQQEVLQLPVAEDLQTQIVTKFYDYQADAEAQQKGLIHHQNRYYQSDGIAISTDDHQAFDVMASLSGTVSEVKQDPLLGNVVKMDHAEDISTYYASLEEVLVENGDEVEQGQSIGTAGQNTLGQDNGVHVHFEVRKADTPVNPETFINEPISQIVLPDDASETESTEDEANDSKNRMKVVKKSRQRKTMQLKNRIHQKSQMKMASKTQKMKMQPKKNQAPCHKLKNPLSGVGKGFFYWLGNCDIQFVAFDRIRVKRRKGKQLLASKKGIRVKQRNRN</sequence>
<proteinExistence type="predicted"/>
<keyword evidence="5" id="KW-1185">Reference proteome</keyword>
<evidence type="ECO:0000256" key="2">
    <source>
        <dbReference type="SAM" id="Phobius"/>
    </source>
</evidence>
<name>N4WKA1_9BACI</name>
<dbReference type="Pfam" id="PF01551">
    <property type="entry name" value="Peptidase_M23"/>
    <property type="match status" value="1"/>
</dbReference>
<dbReference type="InterPro" id="IPR050570">
    <property type="entry name" value="Cell_wall_metabolism_enzyme"/>
</dbReference>
<dbReference type="Gene3D" id="2.70.70.10">
    <property type="entry name" value="Glucose Permease (Domain IIA)"/>
    <property type="match status" value="1"/>
</dbReference>
<organism evidence="4 5">
    <name type="scientific">Gracilibacillus halophilus YIM-C55.5</name>
    <dbReference type="NCBI Taxonomy" id="1308866"/>
    <lineage>
        <taxon>Bacteria</taxon>
        <taxon>Bacillati</taxon>
        <taxon>Bacillota</taxon>
        <taxon>Bacilli</taxon>
        <taxon>Bacillales</taxon>
        <taxon>Bacillaceae</taxon>
        <taxon>Gracilibacillus</taxon>
    </lineage>
</organism>
<feature type="transmembrane region" description="Helical" evidence="2">
    <location>
        <begin position="20"/>
        <end position="40"/>
    </location>
</feature>
<evidence type="ECO:0000313" key="5">
    <source>
        <dbReference type="Proteomes" id="UP000012283"/>
    </source>
</evidence>
<keyword evidence="2" id="KW-1133">Transmembrane helix</keyword>
<dbReference type="SUPFAM" id="SSF51261">
    <property type="entry name" value="Duplicated hybrid motif"/>
    <property type="match status" value="1"/>
</dbReference>
<reference evidence="4 5" key="1">
    <citation type="submission" date="2013-03" db="EMBL/GenBank/DDBJ databases">
        <title>Draft genome sequence of Gracibacillus halophilus YIM-C55.5, a moderately halophilic and thermophilic organism from the Xiaochaidamu salt lake.</title>
        <authorList>
            <person name="Sugumar T."/>
            <person name="Polireddy D.R."/>
            <person name="Antony A."/>
            <person name="Madhava Y.R."/>
            <person name="Sivakumar N."/>
        </authorList>
    </citation>
    <scope>NUCLEOTIDE SEQUENCE [LARGE SCALE GENOMIC DNA]</scope>
    <source>
        <strain evidence="4 5">YIM-C55.5</strain>
    </source>
</reference>